<protein>
    <recommendedName>
        <fullName evidence="2">Glycosyltransferase RgtA/B/C/D-like domain-containing protein</fullName>
    </recommendedName>
</protein>
<feature type="transmembrane region" description="Helical" evidence="1">
    <location>
        <begin position="49"/>
        <end position="72"/>
    </location>
</feature>
<feature type="transmembrane region" description="Helical" evidence="1">
    <location>
        <begin position="189"/>
        <end position="208"/>
    </location>
</feature>
<sequence length="724" mass="84041">MAGKRRLIQLFSGAFVLFGGVFLLMSSAGPLFLGTYLNYGNLAYSALDLTWILLLLTVVFILFLLSMHRLLCACHEKTVYRLRFLLVAVIGVYELFLLIVFSGVQPPEIDGGHVFMKAYHLLETNRNDASTIYFQIYPNNLPLLLIRYGLYHIFPFQSVDALLFLDHLLCMTVLNCAIFFSAKIVKMVFGLRMSVFFFVLIATCFPLFFYSLYFYSDTLMIMMPPLLIYLWMRYEQGNKHYGVLFCLLLAAGCVIRQNLILFLPALIIYLLLQKRMKQVLILSVVTLGALLIMQNSVVQLAEGMHLKSNDRVKMPTTHWIMLGLSEQGRYNYKDFQRTFNKETQEEKRKVTTDEIKKRLHEKSIGALVSLWFVKAFRVYADGSMGYYWYLGNTSTHSLMYDYLIGGQRALFLLIIQAFHCANLFFLLCSALRSYRKKQIDTDLLLQIMLFGNFVFYIFVWEAEPRYALLFFFPFLIMNCYGVSRLQQWLSEKRQMHRSLWPITSQRAAHLLVILLLAVTVFHFRAITQESDVQYRYAINQNQRKGSLQARVSLNQNVSQTFYADRSFDHISLGMSRSKGEGTYQVTLRSRSGDEGQTKRFTKHDLKRGTLSDFNFVRPFRGKKKYVLTVSMIGNQQQSYLDLAIHGKGLFEQRDLYRGGSLRVNGRMLEGKDLQFRAYLRDTRPYLSTTSYFAFVSILLLMIILFADVYRDPAEVLRHMPPDPA</sequence>
<feature type="transmembrane region" description="Helical" evidence="1">
    <location>
        <begin position="244"/>
        <end position="272"/>
    </location>
</feature>
<organism evidence="3 4">
    <name type="scientific">Sporolactobacillus inulinus CASD</name>
    <dbReference type="NCBI Taxonomy" id="1069536"/>
    <lineage>
        <taxon>Bacteria</taxon>
        <taxon>Bacillati</taxon>
        <taxon>Bacillota</taxon>
        <taxon>Bacilli</taxon>
        <taxon>Bacillales</taxon>
        <taxon>Sporolactobacillaceae</taxon>
        <taxon>Sporolactobacillus</taxon>
    </lineage>
</organism>
<feature type="transmembrane region" description="Helical" evidence="1">
    <location>
        <begin position="84"/>
        <end position="104"/>
    </location>
</feature>
<dbReference type="AlphaFoldDB" id="A0A0U1QS89"/>
<feature type="transmembrane region" description="Helical" evidence="1">
    <location>
        <begin position="691"/>
        <end position="709"/>
    </location>
</feature>
<evidence type="ECO:0000313" key="4">
    <source>
        <dbReference type="Proteomes" id="UP000035553"/>
    </source>
</evidence>
<reference evidence="3 4" key="1">
    <citation type="journal article" date="2011" name="J. Bacteriol.">
        <title>Draft genome sequence of Sporolactobacillus inulinus strain CASD, an efficient D-lactic acid-producing bacterium with high-concentration lactate tolerance capability.</title>
        <authorList>
            <person name="Yu B."/>
            <person name="Su F."/>
            <person name="Wang L."/>
            <person name="Xu K."/>
            <person name="Zhao B."/>
            <person name="Xu P."/>
        </authorList>
    </citation>
    <scope>NUCLEOTIDE SEQUENCE [LARGE SCALE GENOMIC DNA]</scope>
    <source>
        <strain evidence="3 4">CASD</strain>
    </source>
</reference>
<keyword evidence="1" id="KW-1133">Transmembrane helix</keyword>
<keyword evidence="1" id="KW-0472">Membrane</keyword>
<evidence type="ECO:0000256" key="1">
    <source>
        <dbReference type="SAM" id="Phobius"/>
    </source>
</evidence>
<dbReference type="Pfam" id="PF13231">
    <property type="entry name" value="PMT_2"/>
    <property type="match status" value="1"/>
</dbReference>
<name>A0A0U1QS89_9BACL</name>
<dbReference type="STRING" id="1069536.SINU_01455"/>
<feature type="transmembrane region" description="Helical" evidence="1">
    <location>
        <begin position="409"/>
        <end position="431"/>
    </location>
</feature>
<gene>
    <name evidence="3" type="ORF">SINU_01455</name>
</gene>
<dbReference type="Proteomes" id="UP000035553">
    <property type="component" value="Unassembled WGS sequence"/>
</dbReference>
<keyword evidence="1" id="KW-0812">Transmembrane</keyword>
<evidence type="ECO:0000313" key="3">
    <source>
        <dbReference type="EMBL" id="KLI03675.1"/>
    </source>
</evidence>
<feature type="transmembrane region" description="Helical" evidence="1">
    <location>
        <begin position="7"/>
        <end position="29"/>
    </location>
</feature>
<feature type="domain" description="Glycosyltransferase RgtA/B/C/D-like" evidence="2">
    <location>
        <begin position="167"/>
        <end position="292"/>
    </location>
</feature>
<keyword evidence="4" id="KW-1185">Reference proteome</keyword>
<dbReference type="RefSeq" id="WP_047034763.1">
    <property type="nucleotide sequence ID" value="NZ_AFVQ02000018.1"/>
</dbReference>
<dbReference type="EMBL" id="AFVQ02000018">
    <property type="protein sequence ID" value="KLI03675.1"/>
    <property type="molecule type" value="Genomic_DNA"/>
</dbReference>
<dbReference type="InterPro" id="IPR038731">
    <property type="entry name" value="RgtA/B/C-like"/>
</dbReference>
<proteinExistence type="predicted"/>
<feature type="transmembrane region" description="Helical" evidence="1">
    <location>
        <begin position="161"/>
        <end position="182"/>
    </location>
</feature>
<feature type="transmembrane region" description="Helical" evidence="1">
    <location>
        <begin position="507"/>
        <end position="526"/>
    </location>
</feature>
<evidence type="ECO:0000259" key="2">
    <source>
        <dbReference type="Pfam" id="PF13231"/>
    </source>
</evidence>
<dbReference type="OrthoDB" id="2061016at2"/>
<feature type="transmembrane region" description="Helical" evidence="1">
    <location>
        <begin position="443"/>
        <end position="460"/>
    </location>
</feature>
<accession>A0A0U1QS89</accession>
<comment type="caution">
    <text evidence="3">The sequence shown here is derived from an EMBL/GenBank/DDBJ whole genome shotgun (WGS) entry which is preliminary data.</text>
</comment>
<feature type="transmembrane region" description="Helical" evidence="1">
    <location>
        <begin position="278"/>
        <end position="298"/>
    </location>
</feature>